<name>A0A9D2T6N3_9FIRM</name>
<feature type="signal peptide" evidence="1">
    <location>
        <begin position="1"/>
        <end position="22"/>
    </location>
</feature>
<dbReference type="AlphaFoldDB" id="A0A9D2T6N3"/>
<comment type="caution">
    <text evidence="2">The sequence shown here is derived from an EMBL/GenBank/DDBJ whole genome shotgun (WGS) entry which is preliminary data.</text>
</comment>
<proteinExistence type="predicted"/>
<dbReference type="SUPFAM" id="SSF51445">
    <property type="entry name" value="(Trans)glycosidases"/>
    <property type="match status" value="1"/>
</dbReference>
<gene>
    <name evidence="2" type="ORF">IAA04_03115</name>
</gene>
<reference evidence="2" key="2">
    <citation type="submission" date="2021-04" db="EMBL/GenBank/DDBJ databases">
        <authorList>
            <person name="Gilroy R."/>
        </authorList>
    </citation>
    <scope>NUCLEOTIDE SEQUENCE</scope>
    <source>
        <strain evidence="2">CHK183-5548</strain>
    </source>
</reference>
<evidence type="ECO:0000256" key="1">
    <source>
        <dbReference type="SAM" id="SignalP"/>
    </source>
</evidence>
<feature type="chain" id="PRO_5038520657" evidence="1">
    <location>
        <begin position="23"/>
        <end position="541"/>
    </location>
</feature>
<dbReference type="EMBL" id="DWWL01000016">
    <property type="protein sequence ID" value="HJC47025.1"/>
    <property type="molecule type" value="Genomic_DNA"/>
</dbReference>
<evidence type="ECO:0000313" key="2">
    <source>
        <dbReference type="EMBL" id="HJC47025.1"/>
    </source>
</evidence>
<evidence type="ECO:0000313" key="3">
    <source>
        <dbReference type="Proteomes" id="UP000823883"/>
    </source>
</evidence>
<keyword evidence="1" id="KW-0732">Signal</keyword>
<dbReference type="Gene3D" id="3.20.20.80">
    <property type="entry name" value="Glycosidases"/>
    <property type="match status" value="1"/>
</dbReference>
<sequence>MRIPAKGRLAAAAVAAAVAVSAETGLSAAAAVREQPQYWKAATYYSDDWVVNFWNSESVHMEEELARIAADGFNSIILAVPWKEFQPENGPGGFQFEEYAYEKLRRVLQAADEQGLWVFLRVGYTWDYGGGSMSSSRYRRLLCEEQVQRAWLDYAESLYRTCSSFDNFAGGFLTWEDFWNFLQDAGKGVYQAESVQLAEDTGYQDYLREHYTLEELRENFGLEASSYGEIGLPASDDPMFYTFYQFYDQVLNQILEKSQEVFPGLSMEVRLDMDPVPALDGSLVGVSHGQTYGCGSAAYTAAMYSVSMGREASQGNMTAAEALTAMASNLAAVMAQNGGKPLFLEQFLYYDDTPEYSYNPQLIPGERTAFLKGVPSLLESLSCGYGVWAYRDYRNNSVFNSQFGLESRGWTFSGGAEVRREEGNNHAFLSAGSQISQDLGERSGQGRQGERILEFRAESEGPVTVTVSFGSETYSETVNGEQTVEFAFPQGGSVLTVASDGPVSVDDFCFYNLETEGLLYHTDGSESELIGAVRELNGELP</sequence>
<dbReference type="Proteomes" id="UP000823883">
    <property type="component" value="Unassembled WGS sequence"/>
</dbReference>
<protein>
    <submittedName>
        <fullName evidence="2">Beta-galactosidase</fullName>
    </submittedName>
</protein>
<dbReference type="InterPro" id="IPR017853">
    <property type="entry name" value="GH"/>
</dbReference>
<organism evidence="2 3">
    <name type="scientific">Candidatus Lachnoclostridium pullistercoris</name>
    <dbReference type="NCBI Taxonomy" id="2838632"/>
    <lineage>
        <taxon>Bacteria</taxon>
        <taxon>Bacillati</taxon>
        <taxon>Bacillota</taxon>
        <taxon>Clostridia</taxon>
        <taxon>Lachnospirales</taxon>
        <taxon>Lachnospiraceae</taxon>
    </lineage>
</organism>
<reference evidence="2" key="1">
    <citation type="journal article" date="2021" name="PeerJ">
        <title>Extensive microbial diversity within the chicken gut microbiome revealed by metagenomics and culture.</title>
        <authorList>
            <person name="Gilroy R."/>
            <person name="Ravi A."/>
            <person name="Getino M."/>
            <person name="Pursley I."/>
            <person name="Horton D.L."/>
            <person name="Alikhan N.F."/>
            <person name="Baker D."/>
            <person name="Gharbi K."/>
            <person name="Hall N."/>
            <person name="Watson M."/>
            <person name="Adriaenssens E.M."/>
            <person name="Foster-Nyarko E."/>
            <person name="Jarju S."/>
            <person name="Secka A."/>
            <person name="Antonio M."/>
            <person name="Oren A."/>
            <person name="Chaudhuri R.R."/>
            <person name="La Ragione R."/>
            <person name="Hildebrand F."/>
            <person name="Pallen M.J."/>
        </authorList>
    </citation>
    <scope>NUCLEOTIDE SEQUENCE</scope>
    <source>
        <strain evidence="2">CHK183-5548</strain>
    </source>
</reference>
<accession>A0A9D2T6N3</accession>